<dbReference type="InterPro" id="IPR021708">
    <property type="entry name" value="DUF3291"/>
</dbReference>
<dbReference type="Proteomes" id="UP001428817">
    <property type="component" value="Unassembled WGS sequence"/>
</dbReference>
<dbReference type="Gene3D" id="3.30.70.100">
    <property type="match status" value="1"/>
</dbReference>
<feature type="domain" description="DUF3291" evidence="1">
    <location>
        <begin position="6"/>
        <end position="143"/>
    </location>
</feature>
<protein>
    <submittedName>
        <fullName evidence="2">DUF3291 domain-containing protein</fullName>
    </submittedName>
</protein>
<gene>
    <name evidence="2" type="ORF">GCM10023321_70760</name>
</gene>
<dbReference type="Pfam" id="PF11695">
    <property type="entry name" value="DUF3291"/>
    <property type="match status" value="1"/>
</dbReference>
<comment type="caution">
    <text evidence="2">The sequence shown here is derived from an EMBL/GenBank/DDBJ whole genome shotgun (WGS) entry which is preliminary data.</text>
</comment>
<organism evidence="2 3">
    <name type="scientific">Pseudonocardia eucalypti</name>
    <dbReference type="NCBI Taxonomy" id="648755"/>
    <lineage>
        <taxon>Bacteria</taxon>
        <taxon>Bacillati</taxon>
        <taxon>Actinomycetota</taxon>
        <taxon>Actinomycetes</taxon>
        <taxon>Pseudonocardiales</taxon>
        <taxon>Pseudonocardiaceae</taxon>
        <taxon>Pseudonocardia</taxon>
    </lineage>
</organism>
<evidence type="ECO:0000313" key="2">
    <source>
        <dbReference type="EMBL" id="GAA5171778.1"/>
    </source>
</evidence>
<dbReference type="RefSeq" id="WP_185065065.1">
    <property type="nucleotide sequence ID" value="NZ_BAABJP010000051.1"/>
</dbReference>
<evidence type="ECO:0000313" key="3">
    <source>
        <dbReference type="Proteomes" id="UP001428817"/>
    </source>
</evidence>
<sequence length="164" mass="18488">MTDFHLAQVNIALPLEPLTTPRLAGFVAALDEINALADAAPGFVWRLQTEDGDATAVRAFGDDRLIVNMSVWASMEALADYVYRSDHVRVMRRRREWFEAMKPAYQAMWWLPAGQLPTVAEAELRLAHLRTHGPTDYAFTFRTPFPPPVGITPKVDDGWFCSAR</sequence>
<name>A0ABP9R5D6_9PSEU</name>
<keyword evidence="3" id="KW-1185">Reference proteome</keyword>
<evidence type="ECO:0000259" key="1">
    <source>
        <dbReference type="Pfam" id="PF11695"/>
    </source>
</evidence>
<dbReference type="InterPro" id="IPR011008">
    <property type="entry name" value="Dimeric_a/b-barrel"/>
</dbReference>
<dbReference type="EMBL" id="BAABJP010000051">
    <property type="protein sequence ID" value="GAA5171778.1"/>
    <property type="molecule type" value="Genomic_DNA"/>
</dbReference>
<accession>A0ABP9R5D6</accession>
<reference evidence="3" key="1">
    <citation type="journal article" date="2019" name="Int. J. Syst. Evol. Microbiol.">
        <title>The Global Catalogue of Microorganisms (GCM) 10K type strain sequencing project: providing services to taxonomists for standard genome sequencing and annotation.</title>
        <authorList>
            <consortium name="The Broad Institute Genomics Platform"/>
            <consortium name="The Broad Institute Genome Sequencing Center for Infectious Disease"/>
            <person name="Wu L."/>
            <person name="Ma J."/>
        </authorList>
    </citation>
    <scope>NUCLEOTIDE SEQUENCE [LARGE SCALE GENOMIC DNA]</scope>
    <source>
        <strain evidence="3">JCM 18303</strain>
    </source>
</reference>
<dbReference type="SUPFAM" id="SSF54909">
    <property type="entry name" value="Dimeric alpha+beta barrel"/>
    <property type="match status" value="1"/>
</dbReference>
<proteinExistence type="predicted"/>